<dbReference type="PROSITE" id="PS51186">
    <property type="entry name" value="GNAT"/>
    <property type="match status" value="1"/>
</dbReference>
<keyword evidence="3" id="KW-1185">Reference proteome</keyword>
<dbReference type="AlphaFoldDB" id="A0AAI8CKF3"/>
<dbReference type="SUPFAM" id="SSF55729">
    <property type="entry name" value="Acyl-CoA N-acyltransferases (Nat)"/>
    <property type="match status" value="1"/>
</dbReference>
<dbReference type="CDD" id="cd04301">
    <property type="entry name" value="NAT_SF"/>
    <property type="match status" value="1"/>
</dbReference>
<organism evidence="2 3">
    <name type="scientific">Fervidobacterium islandicum</name>
    <dbReference type="NCBI Taxonomy" id="2423"/>
    <lineage>
        <taxon>Bacteria</taxon>
        <taxon>Thermotogati</taxon>
        <taxon>Thermotogota</taxon>
        <taxon>Thermotogae</taxon>
        <taxon>Thermotogales</taxon>
        <taxon>Fervidobacteriaceae</taxon>
        <taxon>Fervidobacterium</taxon>
    </lineage>
</organism>
<reference evidence="2 3" key="1">
    <citation type="journal article" date="2015" name="Stand. Genomic Sci.">
        <title>Genome sequence of a native-feather degrading extremely thermophilic Eubacterium, Fervidobacterium islandicum AW-1.</title>
        <authorList>
            <person name="Lee Y.J."/>
            <person name="Jeong H."/>
            <person name="Park G.S."/>
            <person name="Kwak Y."/>
            <person name="Lee S.J."/>
            <person name="Lee S.J."/>
            <person name="Park M.K."/>
            <person name="Kim J.Y."/>
            <person name="Kang H.K."/>
            <person name="Shin J.H."/>
            <person name="Lee D.W."/>
        </authorList>
    </citation>
    <scope>NUCLEOTIDE SEQUENCE [LARGE SCALE GENOMIC DNA]</scope>
    <source>
        <strain evidence="2 3">AW-1</strain>
    </source>
</reference>
<dbReference type="GO" id="GO:0016747">
    <property type="term" value="F:acyltransferase activity, transferring groups other than amino-acyl groups"/>
    <property type="evidence" value="ECO:0007669"/>
    <property type="project" value="InterPro"/>
</dbReference>
<proteinExistence type="predicted"/>
<dbReference type="RefSeq" id="WP_033191278.1">
    <property type="nucleotide sequence ID" value="NZ_CP014334.2"/>
</dbReference>
<accession>A0AAI8CKF3</accession>
<evidence type="ECO:0000259" key="1">
    <source>
        <dbReference type="PROSITE" id="PS51186"/>
    </source>
</evidence>
<gene>
    <name evidence="2" type="ORF">NA23_02150</name>
</gene>
<name>A0AAI8CKF3_FERIS</name>
<protein>
    <submittedName>
        <fullName evidence="2">GNAT family N-acetyltransferase</fullName>
    </submittedName>
</protein>
<evidence type="ECO:0000313" key="2">
    <source>
        <dbReference type="EMBL" id="AMW32223.1"/>
    </source>
</evidence>
<dbReference type="PANTHER" id="PTHR43328:SF1">
    <property type="entry name" value="N-ACETYLTRANSFERASE DOMAIN-CONTAINING PROTEIN"/>
    <property type="match status" value="1"/>
</dbReference>
<dbReference type="EMBL" id="CP014334">
    <property type="protein sequence ID" value="AMW32223.1"/>
    <property type="molecule type" value="Genomic_DNA"/>
</dbReference>
<evidence type="ECO:0000313" key="3">
    <source>
        <dbReference type="Proteomes" id="UP000093740"/>
    </source>
</evidence>
<sequence>MNFDAGSEVNGLEFPVNFKGYILRTVCVDDIENVYIMRKKVAAESDTILSAPDEITLEGMSSWVKNWLSISNRLFVVVEHGNEIVGQLWVWFLDSKKKTAHVAEFGMEIVAEHRGNGIGSKLTELAIEWARNNNAVRIEAETLEKNIPMRKILEKFGFELEGTKKCYLRNRDSYENTVIYGKILDVSKCIDENFQE</sequence>
<dbReference type="Gene3D" id="3.40.630.30">
    <property type="match status" value="1"/>
</dbReference>
<feature type="domain" description="N-acetyltransferase" evidence="1">
    <location>
        <begin position="21"/>
        <end position="185"/>
    </location>
</feature>
<dbReference type="InterPro" id="IPR016181">
    <property type="entry name" value="Acyl_CoA_acyltransferase"/>
</dbReference>
<dbReference type="Pfam" id="PF00583">
    <property type="entry name" value="Acetyltransf_1"/>
    <property type="match status" value="1"/>
</dbReference>
<dbReference type="Proteomes" id="UP000093740">
    <property type="component" value="Chromosome"/>
</dbReference>
<dbReference type="InterPro" id="IPR000182">
    <property type="entry name" value="GNAT_dom"/>
</dbReference>
<dbReference type="KEGG" id="fia:NA23_02150"/>
<dbReference type="PANTHER" id="PTHR43328">
    <property type="entry name" value="ACETYLTRANSFERASE-RELATED"/>
    <property type="match status" value="1"/>
</dbReference>